<geneLocation type="chloroplast" evidence="2"/>
<gene>
    <name evidence="2" type="primary">rpoC1</name>
</gene>
<protein>
    <submittedName>
        <fullName evidence="2">RNA polymerase C</fullName>
    </submittedName>
</protein>
<sequence>VRVDYSGRPVIVVGPLLSLHQCGLPREIAIELFQIFVIRGLIRQHVASNIVIAKSKIREKEPIVWEILREVMPGASCIVEIERPPCIDKAYRRSNPFEWRGVLFVYTHLFARASMQTLMGIKWLFTYLYLWKLKQKLVYLCFLIGSLVSSYGS</sequence>
<name>C1KDH0_9ASPA</name>
<accession>C1KDH0</accession>
<dbReference type="EMBL" id="FJ816095">
    <property type="protein sequence ID" value="ACO37268.1"/>
    <property type="molecule type" value="Genomic_DNA"/>
</dbReference>
<feature type="non-terminal residue" evidence="2">
    <location>
        <position position="1"/>
    </location>
</feature>
<reference evidence="2" key="1">
    <citation type="submission" date="2009-03" db="EMBL/GenBank/DDBJ databases">
        <title>DNA barcoding of genus Vanilla in Thailand.</title>
        <authorList>
            <person name="Tanee T."/>
            <person name="Chaveerach A."/>
            <person name="Sudmoon R."/>
            <person name="Mokkamul P."/>
        </authorList>
    </citation>
    <scope>NUCLEOTIDE SEQUENCE</scope>
</reference>
<evidence type="ECO:0000313" key="2">
    <source>
        <dbReference type="EMBL" id="ACO37268.1"/>
    </source>
</evidence>
<dbReference type="Pfam" id="PF00623">
    <property type="entry name" value="RNA_pol_Rpb1_2"/>
    <property type="match status" value="1"/>
</dbReference>
<evidence type="ECO:0000259" key="1">
    <source>
        <dbReference type="Pfam" id="PF00623"/>
    </source>
</evidence>
<dbReference type="GO" id="GO:0006351">
    <property type="term" value="P:DNA-templated transcription"/>
    <property type="evidence" value="ECO:0007669"/>
    <property type="project" value="InterPro"/>
</dbReference>
<feature type="domain" description="RNA polymerase alpha subunit" evidence="1">
    <location>
        <begin position="2"/>
        <end position="52"/>
    </location>
</feature>
<proteinExistence type="predicted"/>
<keyword evidence="2" id="KW-0934">Plastid</keyword>
<dbReference type="GO" id="GO:0003899">
    <property type="term" value="F:DNA-directed RNA polymerase activity"/>
    <property type="evidence" value="ECO:0007669"/>
    <property type="project" value="InterPro"/>
</dbReference>
<dbReference type="SUPFAM" id="SSF64484">
    <property type="entry name" value="beta and beta-prime subunits of DNA dependent RNA-polymerase"/>
    <property type="match status" value="1"/>
</dbReference>
<keyword evidence="2" id="KW-0150">Chloroplast</keyword>
<feature type="non-terminal residue" evidence="2">
    <location>
        <position position="153"/>
    </location>
</feature>
<dbReference type="GO" id="GO:0003677">
    <property type="term" value="F:DNA binding"/>
    <property type="evidence" value="ECO:0007669"/>
    <property type="project" value="InterPro"/>
</dbReference>
<dbReference type="Gene3D" id="1.10.40.90">
    <property type="match status" value="1"/>
</dbReference>
<organism evidence="2">
    <name type="scientific">Vanilla pilifera</name>
    <dbReference type="NCBI Taxonomy" id="631450"/>
    <lineage>
        <taxon>Eukaryota</taxon>
        <taxon>Viridiplantae</taxon>
        <taxon>Streptophyta</taxon>
        <taxon>Embryophyta</taxon>
        <taxon>Tracheophyta</taxon>
        <taxon>Spermatophyta</taxon>
        <taxon>Magnoliopsida</taxon>
        <taxon>Liliopsida</taxon>
        <taxon>Asparagales</taxon>
        <taxon>Orchidaceae</taxon>
        <taxon>Vanilloideae</taxon>
        <taxon>Vanilleae</taxon>
        <taxon>Vanilla</taxon>
    </lineage>
</organism>
<dbReference type="InterPro" id="IPR000722">
    <property type="entry name" value="RNA_pol_asu"/>
</dbReference>
<dbReference type="AlphaFoldDB" id="C1KDH0"/>